<dbReference type="Pfam" id="PF00753">
    <property type="entry name" value="Lactamase_B"/>
    <property type="match status" value="1"/>
</dbReference>
<dbReference type="PANTHER" id="PTHR30619">
    <property type="entry name" value="DNA INTERNALIZATION/COMPETENCE PROTEIN COMEC/REC2"/>
    <property type="match status" value="1"/>
</dbReference>
<dbReference type="Gene3D" id="3.60.15.10">
    <property type="entry name" value="Ribonuclease Z/Hydroxyacylglutathione hydrolase-like"/>
    <property type="match status" value="1"/>
</dbReference>
<dbReference type="InterPro" id="IPR052159">
    <property type="entry name" value="Competence_DNA_uptake"/>
</dbReference>
<keyword evidence="4" id="KW-1185">Reference proteome</keyword>
<dbReference type="GO" id="GO:0016787">
    <property type="term" value="F:hydrolase activity"/>
    <property type="evidence" value="ECO:0007669"/>
    <property type="project" value="UniProtKB-KW"/>
</dbReference>
<evidence type="ECO:0000256" key="1">
    <source>
        <dbReference type="SAM" id="SignalP"/>
    </source>
</evidence>
<feature type="chain" id="PRO_5039625438" evidence="1">
    <location>
        <begin position="24"/>
        <end position="279"/>
    </location>
</feature>
<dbReference type="Proteomes" id="UP000243591">
    <property type="component" value="Chromosome"/>
</dbReference>
<dbReference type="InterPro" id="IPR035681">
    <property type="entry name" value="ComA-like_MBL"/>
</dbReference>
<evidence type="ECO:0000313" key="4">
    <source>
        <dbReference type="Proteomes" id="UP000243591"/>
    </source>
</evidence>
<keyword evidence="3" id="KW-0378">Hydrolase</keyword>
<gene>
    <name evidence="3" type="ORF">CNY62_11615</name>
</gene>
<feature type="domain" description="Metallo-beta-lactamase" evidence="2">
    <location>
        <begin position="38"/>
        <end position="234"/>
    </location>
</feature>
<dbReference type="RefSeq" id="WP_069119398.1">
    <property type="nucleotide sequence ID" value="NZ_CBCPJR010000001.1"/>
</dbReference>
<name>A0A1D2LHJ4_BROTH</name>
<organism evidence="3 4">
    <name type="scientific">Brochothrix thermosphacta</name>
    <name type="common">Microbacterium thermosphactum</name>
    <dbReference type="NCBI Taxonomy" id="2756"/>
    <lineage>
        <taxon>Bacteria</taxon>
        <taxon>Bacillati</taxon>
        <taxon>Bacillota</taxon>
        <taxon>Bacilli</taxon>
        <taxon>Bacillales</taxon>
        <taxon>Listeriaceae</taxon>
        <taxon>Brochothrix</taxon>
    </lineage>
</organism>
<dbReference type="SMART" id="SM00849">
    <property type="entry name" value="Lactamase_B"/>
    <property type="match status" value="1"/>
</dbReference>
<dbReference type="AlphaFoldDB" id="A0A1D2LHJ4"/>
<evidence type="ECO:0000313" key="3">
    <source>
        <dbReference type="EMBL" id="ATF26953.1"/>
    </source>
</evidence>
<sequence length="279" mass="30207">MKKLRIIIAAVMVLFLLAGATPAKNSSAVKVHIINVGQGDAILVQTGRENILIDGGNKGKGKTVIAYLKKHKVRTLNAVVSTHPDADHVGGLAAVIDEMNVKSVYAPRVTHTTIAYSNFLKAVKRNKLKIKVAKKGVTIPTAPHNVNMTFIAPVKDYHKNDLNNWSAVLKLQHGKKQFLFTGDIETKAENDLVKAKLLNKVDVLKVSHHGAKEATTANFLAKTKPAYAAISVGGKNRYGHPTGPTLKRLSKIGAKVYRTDKGGTIVFSSNGKKIKVTRK</sequence>
<accession>A0A1D2LHJ4</accession>
<protein>
    <submittedName>
        <fullName evidence="3">MBL fold metallo-hydrolase</fullName>
    </submittedName>
</protein>
<dbReference type="InterPro" id="IPR036866">
    <property type="entry name" value="RibonucZ/Hydroxyglut_hydro"/>
</dbReference>
<feature type="signal peptide" evidence="1">
    <location>
        <begin position="1"/>
        <end position="23"/>
    </location>
</feature>
<proteinExistence type="predicted"/>
<dbReference type="OrthoDB" id="9761531at2"/>
<dbReference type="EMBL" id="CP023483">
    <property type="protein sequence ID" value="ATF26953.1"/>
    <property type="molecule type" value="Genomic_DNA"/>
</dbReference>
<reference evidence="3 4" key="1">
    <citation type="submission" date="2017-09" db="EMBL/GenBank/DDBJ databases">
        <title>Complete Genome Sequences of Two Strains of the Meat Spoilage Bacterium Brochothrix thermosphacta Isolated from Ground Chicken.</title>
        <authorList>
            <person name="Paoli G.C."/>
            <person name="Wijey C."/>
            <person name="Chen C.-Y."/>
            <person name="Nguyen L."/>
            <person name="Yan X."/>
            <person name="Irwin P.L."/>
        </authorList>
    </citation>
    <scope>NUCLEOTIDE SEQUENCE [LARGE SCALE GENOMIC DNA]</scope>
    <source>
        <strain evidence="3 4">BI</strain>
    </source>
</reference>
<dbReference type="KEGG" id="bths:CNY62_11615"/>
<dbReference type="CDD" id="cd07731">
    <property type="entry name" value="ComA-like_MBL-fold"/>
    <property type="match status" value="1"/>
</dbReference>
<dbReference type="STRING" id="2756.BFR44_04470"/>
<keyword evidence="1" id="KW-0732">Signal</keyword>
<dbReference type="SUPFAM" id="SSF56281">
    <property type="entry name" value="Metallo-hydrolase/oxidoreductase"/>
    <property type="match status" value="1"/>
</dbReference>
<dbReference type="PANTHER" id="PTHR30619:SF7">
    <property type="entry name" value="BETA-LACTAMASE DOMAIN PROTEIN"/>
    <property type="match status" value="1"/>
</dbReference>
<dbReference type="InterPro" id="IPR001279">
    <property type="entry name" value="Metallo-B-lactamas"/>
</dbReference>
<evidence type="ECO:0000259" key="2">
    <source>
        <dbReference type="SMART" id="SM00849"/>
    </source>
</evidence>